<evidence type="ECO:0000256" key="1">
    <source>
        <dbReference type="ARBA" id="ARBA00004651"/>
    </source>
</evidence>
<organism evidence="8 9">
    <name type="scientific">Microbispora hainanensis</name>
    <dbReference type="NCBI Taxonomy" id="568844"/>
    <lineage>
        <taxon>Bacteria</taxon>
        <taxon>Bacillati</taxon>
        <taxon>Actinomycetota</taxon>
        <taxon>Actinomycetes</taxon>
        <taxon>Streptosporangiales</taxon>
        <taxon>Streptosporangiaceae</taxon>
        <taxon>Microbispora</taxon>
    </lineage>
</organism>
<dbReference type="PANTHER" id="PTHR30213:SF1">
    <property type="entry name" value="INNER MEMBRANE PROTEIN YHJD"/>
    <property type="match status" value="1"/>
</dbReference>
<keyword evidence="2" id="KW-1003">Cell membrane</keyword>
<feature type="transmembrane region" description="Helical" evidence="7">
    <location>
        <begin position="199"/>
        <end position="225"/>
    </location>
</feature>
<evidence type="ECO:0000256" key="3">
    <source>
        <dbReference type="ARBA" id="ARBA00022692"/>
    </source>
</evidence>
<dbReference type="Proteomes" id="UP000316541">
    <property type="component" value="Unassembled WGS sequence"/>
</dbReference>
<keyword evidence="5 7" id="KW-0472">Membrane</keyword>
<dbReference type="InterPro" id="IPR017039">
    <property type="entry name" value="Virul_fac_BrkB"/>
</dbReference>
<dbReference type="EMBL" id="VIRM01000002">
    <property type="protein sequence ID" value="TQS24051.1"/>
    <property type="molecule type" value="Genomic_DNA"/>
</dbReference>
<evidence type="ECO:0000256" key="6">
    <source>
        <dbReference type="SAM" id="MobiDB-lite"/>
    </source>
</evidence>
<sequence length="330" mass="35050">MALVDRVTRRIDEVRAWGRMRIERYRIRFPWLDHLIRTVQRYQVQAGDRLAAAITYFAFLSFFPLIALAFALFGYVVTIRPDALATLTEAINSQLPGLADQLHIDQLAGARARAGIIGLLGLLYAGLGAMDALRGALRTVWMTCEPPLNYFVGKLRDLVALVLMGLALLVSVIASGFATGATSTVAGWLGLGSSPLAGFGIWLAGVGASLVADLLLFLVILGWLAKPPQPFLVVLKGALLGAVGFGVLKQLAALILAGTLHNPVYGTFAVVVGLLLWINLSARVILYAAAWTATATLGPPPQPTPLPSPAITPTTGRGPAQQGHDLSDTT</sequence>
<feature type="transmembrane region" description="Helical" evidence="7">
    <location>
        <begin position="237"/>
        <end position="257"/>
    </location>
</feature>
<dbReference type="AlphaFoldDB" id="A0A544Z558"/>
<dbReference type="GO" id="GO:0005886">
    <property type="term" value="C:plasma membrane"/>
    <property type="evidence" value="ECO:0007669"/>
    <property type="project" value="UniProtKB-SubCell"/>
</dbReference>
<comment type="subcellular location">
    <subcellularLocation>
        <location evidence="1">Cell membrane</location>
        <topology evidence="1">Multi-pass membrane protein</topology>
    </subcellularLocation>
</comment>
<feature type="compositionally biased region" description="Pro residues" evidence="6">
    <location>
        <begin position="298"/>
        <end position="310"/>
    </location>
</feature>
<reference evidence="8 9" key="1">
    <citation type="submission" date="2019-07" db="EMBL/GenBank/DDBJ databases">
        <title>Microbispora hainanensis DSM 45428.</title>
        <authorList>
            <person name="Thawai C."/>
        </authorList>
    </citation>
    <scope>NUCLEOTIDE SEQUENCE [LARGE SCALE GENOMIC DNA]</scope>
    <source>
        <strain evidence="8 9">DSM 45428</strain>
    </source>
</reference>
<evidence type="ECO:0000313" key="9">
    <source>
        <dbReference type="Proteomes" id="UP000316541"/>
    </source>
</evidence>
<evidence type="ECO:0000256" key="7">
    <source>
        <dbReference type="SAM" id="Phobius"/>
    </source>
</evidence>
<feature type="transmembrane region" description="Helical" evidence="7">
    <location>
        <begin position="50"/>
        <end position="77"/>
    </location>
</feature>
<accession>A0A544Z558</accession>
<gene>
    <name evidence="8" type="ORF">FLX08_02305</name>
</gene>
<dbReference type="Pfam" id="PF03631">
    <property type="entry name" value="Virul_fac_BrkB"/>
    <property type="match status" value="1"/>
</dbReference>
<evidence type="ECO:0000256" key="4">
    <source>
        <dbReference type="ARBA" id="ARBA00022989"/>
    </source>
</evidence>
<name>A0A544Z558_9ACTN</name>
<evidence type="ECO:0000256" key="2">
    <source>
        <dbReference type="ARBA" id="ARBA00022475"/>
    </source>
</evidence>
<evidence type="ECO:0000313" key="8">
    <source>
        <dbReference type="EMBL" id="TQS24051.1"/>
    </source>
</evidence>
<feature type="transmembrane region" description="Helical" evidence="7">
    <location>
        <begin position="158"/>
        <end position="179"/>
    </location>
</feature>
<feature type="transmembrane region" description="Helical" evidence="7">
    <location>
        <begin position="263"/>
        <end position="280"/>
    </location>
</feature>
<protein>
    <submittedName>
        <fullName evidence="8">YihY/virulence factor BrkB family protein</fullName>
    </submittedName>
</protein>
<proteinExistence type="predicted"/>
<feature type="transmembrane region" description="Helical" evidence="7">
    <location>
        <begin position="116"/>
        <end position="137"/>
    </location>
</feature>
<keyword evidence="3 7" id="KW-0812">Transmembrane</keyword>
<feature type="region of interest" description="Disordered" evidence="6">
    <location>
        <begin position="298"/>
        <end position="330"/>
    </location>
</feature>
<comment type="caution">
    <text evidence="8">The sequence shown here is derived from an EMBL/GenBank/DDBJ whole genome shotgun (WGS) entry which is preliminary data.</text>
</comment>
<keyword evidence="4 7" id="KW-1133">Transmembrane helix</keyword>
<evidence type="ECO:0000256" key="5">
    <source>
        <dbReference type="ARBA" id="ARBA00023136"/>
    </source>
</evidence>
<dbReference type="PANTHER" id="PTHR30213">
    <property type="entry name" value="INNER MEMBRANE PROTEIN YHJD"/>
    <property type="match status" value="1"/>
</dbReference>